<dbReference type="Proteomes" id="UP000288227">
    <property type="component" value="Unassembled WGS sequence"/>
</dbReference>
<dbReference type="GO" id="GO:0009295">
    <property type="term" value="C:nucleoid"/>
    <property type="evidence" value="ECO:0007669"/>
    <property type="project" value="InterPro"/>
</dbReference>
<reference evidence="1 2" key="1">
    <citation type="submission" date="2018-11" db="EMBL/GenBank/DDBJ databases">
        <title>Chryseotalea sanarue gen. nov., sp., nov., a member of the family Cytophagaceae, isolated from a brackish lake in Hamamatsu Japan.</title>
        <authorList>
            <person name="Maejima Y."/>
            <person name="Iino T."/>
            <person name="Muraguchi Y."/>
            <person name="Fukuda K."/>
            <person name="Ohkuma M."/>
            <person name="Moriuchi R."/>
            <person name="Dohra H."/>
            <person name="Kimbara K."/>
            <person name="Shintani M."/>
        </authorList>
    </citation>
    <scope>NUCLEOTIDE SEQUENCE [LARGE SCALE GENOMIC DNA]</scope>
    <source>
        <strain evidence="1 2">Ys</strain>
    </source>
</reference>
<name>A0A401UB06_9BACT</name>
<dbReference type="AlphaFoldDB" id="A0A401UB06"/>
<evidence type="ECO:0000313" key="2">
    <source>
        <dbReference type="Proteomes" id="UP000288227"/>
    </source>
</evidence>
<comment type="caution">
    <text evidence="1">The sequence shown here is derived from an EMBL/GenBank/DDBJ whole genome shotgun (WGS) entry which is preliminary data.</text>
</comment>
<keyword evidence="2" id="KW-1185">Reference proteome</keyword>
<proteinExistence type="predicted"/>
<dbReference type="OrthoDB" id="9153118at2"/>
<sequence length="348" mass="40731">MVLYDSAKIRHISAHKIGNKTNGEDLIASRSELEIADEGREQLISYFLKSFTSEEYYHLSSTDGDFQLNPLYQFAKDVFESGKQFHNRSVSIAKHLYEVSLHPQIKSGDLFVSLFSDVLVDGEKTDVLGIFKSESKSSILKLTTHKQGEFELTFDEGISLEKLDKACLIYNLDEDSGYRVSIVDRTSKSSDAQYWRELFLRVVPVNNHFQATLNVLDITRHYVADQITEEFDLSRADQLSYLTKSIDYFKKHDEFNQREFENEVFEDPELIKSFRKFENNFRDQLDMEREDSFTISAEVVKKQARVFKSVLKLDKNFHIYIHGDRELIERGVEKDGRKYYKIYYTNEL</sequence>
<dbReference type="EMBL" id="BHXQ01000004">
    <property type="protein sequence ID" value="GCC52069.1"/>
    <property type="molecule type" value="Genomic_DNA"/>
</dbReference>
<dbReference type="RefSeq" id="WP_127122717.1">
    <property type="nucleotide sequence ID" value="NZ_BHXQ01000004.1"/>
</dbReference>
<protein>
    <submittedName>
        <fullName evidence="1">Nucleoid-associated protein</fullName>
    </submittedName>
</protein>
<organism evidence="1 2">
    <name type="scientific">Chryseotalea sanaruensis</name>
    <dbReference type="NCBI Taxonomy" id="2482724"/>
    <lineage>
        <taxon>Bacteria</taxon>
        <taxon>Pseudomonadati</taxon>
        <taxon>Bacteroidota</taxon>
        <taxon>Cytophagia</taxon>
        <taxon>Cytophagales</taxon>
        <taxon>Chryseotaleaceae</taxon>
        <taxon>Chryseotalea</taxon>
    </lineage>
</organism>
<gene>
    <name evidence="1" type="ORF">SanaruYs_23010</name>
</gene>
<accession>A0A401UB06</accession>
<evidence type="ECO:0000313" key="1">
    <source>
        <dbReference type="EMBL" id="GCC52069.1"/>
    </source>
</evidence>